<protein>
    <submittedName>
        <fullName evidence="2">Glycosyl transferase</fullName>
    </submittedName>
</protein>
<dbReference type="GO" id="GO:0016740">
    <property type="term" value="F:transferase activity"/>
    <property type="evidence" value="ECO:0007669"/>
    <property type="project" value="UniProtKB-KW"/>
</dbReference>
<dbReference type="PANTHER" id="PTHR43685:SF2">
    <property type="entry name" value="GLYCOSYLTRANSFERASE 2-LIKE DOMAIN-CONTAINING PROTEIN"/>
    <property type="match status" value="1"/>
</dbReference>
<keyword evidence="3" id="KW-1185">Reference proteome</keyword>
<reference evidence="2" key="2">
    <citation type="submission" date="2020-09" db="EMBL/GenBank/DDBJ databases">
        <authorList>
            <person name="Sun Q."/>
            <person name="Sedlacek I."/>
        </authorList>
    </citation>
    <scope>NUCLEOTIDE SEQUENCE</scope>
    <source>
        <strain evidence="2">CCM 7905</strain>
    </source>
</reference>
<evidence type="ECO:0000313" key="2">
    <source>
        <dbReference type="EMBL" id="GGG27946.1"/>
    </source>
</evidence>
<accession>A0A917G8S8</accession>
<evidence type="ECO:0000313" key="3">
    <source>
        <dbReference type="Proteomes" id="UP000654257"/>
    </source>
</evidence>
<name>A0A917G8S8_9NOCA</name>
<sequence length="309" mass="33809">MTGPERPTVSVVIPTIGRPQLADAVASVFAQTYPVDQVVVVVDADVEISLPDDPRIHVVHTEFGTGSSAARQTGIECAKGDVIALLDDDDEWFPDKLAIQLDSVADVESDLWLSSTLVEVHDGRPVPRVMPTRVIEPHERVDDYLFRFHEPRFGGSGLQTSTLCFPRAVADRVPWARPTAALHDDPTWVMQVRDAFPDIAILQIPTPLVRYNMEMSSLSRTGRDESRDYIAWGDAHLCDADRRTKGDYYFTGPVTSAVSGTSLIGVLRAMAVGVRKGTPGPWAVFYAVASIARVLLKKMRSMLPSGANG</sequence>
<feature type="domain" description="Glycosyltransferase 2-like" evidence="1">
    <location>
        <begin position="10"/>
        <end position="113"/>
    </location>
</feature>
<dbReference type="InterPro" id="IPR050834">
    <property type="entry name" value="Glycosyltransf_2"/>
</dbReference>
<dbReference type="CDD" id="cd00761">
    <property type="entry name" value="Glyco_tranf_GTA_type"/>
    <property type="match status" value="1"/>
</dbReference>
<dbReference type="InterPro" id="IPR029044">
    <property type="entry name" value="Nucleotide-diphossugar_trans"/>
</dbReference>
<evidence type="ECO:0000259" key="1">
    <source>
        <dbReference type="Pfam" id="PF00535"/>
    </source>
</evidence>
<keyword evidence="2" id="KW-0808">Transferase</keyword>
<dbReference type="RefSeq" id="WP_188547692.1">
    <property type="nucleotide sequence ID" value="NZ_BMCU01000007.1"/>
</dbReference>
<dbReference type="SUPFAM" id="SSF53448">
    <property type="entry name" value="Nucleotide-diphospho-sugar transferases"/>
    <property type="match status" value="1"/>
</dbReference>
<dbReference type="InterPro" id="IPR001173">
    <property type="entry name" value="Glyco_trans_2-like"/>
</dbReference>
<dbReference type="Gene3D" id="3.90.550.10">
    <property type="entry name" value="Spore Coat Polysaccharide Biosynthesis Protein SpsA, Chain A"/>
    <property type="match status" value="1"/>
</dbReference>
<gene>
    <name evidence="2" type="ORF">GCM10007304_47240</name>
</gene>
<reference evidence="2" key="1">
    <citation type="journal article" date="2014" name="Int. J. Syst. Evol. Microbiol.">
        <title>Complete genome sequence of Corynebacterium casei LMG S-19264T (=DSM 44701T), isolated from a smear-ripened cheese.</title>
        <authorList>
            <consortium name="US DOE Joint Genome Institute (JGI-PGF)"/>
            <person name="Walter F."/>
            <person name="Albersmeier A."/>
            <person name="Kalinowski J."/>
            <person name="Ruckert C."/>
        </authorList>
    </citation>
    <scope>NUCLEOTIDE SEQUENCE</scope>
    <source>
        <strain evidence="2">CCM 7905</strain>
    </source>
</reference>
<dbReference type="Proteomes" id="UP000654257">
    <property type="component" value="Unassembled WGS sequence"/>
</dbReference>
<dbReference type="AlphaFoldDB" id="A0A917G8S8"/>
<organism evidence="2 3">
    <name type="scientific">Rhodococcoides trifolii</name>
    <dbReference type="NCBI Taxonomy" id="908250"/>
    <lineage>
        <taxon>Bacteria</taxon>
        <taxon>Bacillati</taxon>
        <taxon>Actinomycetota</taxon>
        <taxon>Actinomycetes</taxon>
        <taxon>Mycobacteriales</taxon>
        <taxon>Nocardiaceae</taxon>
        <taxon>Rhodococcoides</taxon>
    </lineage>
</organism>
<dbReference type="PANTHER" id="PTHR43685">
    <property type="entry name" value="GLYCOSYLTRANSFERASE"/>
    <property type="match status" value="1"/>
</dbReference>
<comment type="caution">
    <text evidence="2">The sequence shown here is derived from an EMBL/GenBank/DDBJ whole genome shotgun (WGS) entry which is preliminary data.</text>
</comment>
<proteinExistence type="predicted"/>
<dbReference type="Pfam" id="PF00535">
    <property type="entry name" value="Glycos_transf_2"/>
    <property type="match status" value="1"/>
</dbReference>
<dbReference type="EMBL" id="BMCU01000007">
    <property type="protein sequence ID" value="GGG27946.1"/>
    <property type="molecule type" value="Genomic_DNA"/>
</dbReference>